<dbReference type="Gene3D" id="3.30.70.100">
    <property type="match status" value="2"/>
</dbReference>
<keyword evidence="1" id="KW-0503">Monooxygenase</keyword>
<sequence>MGEPNLPTVDRPDVGTILVSEWIVRTPERQEAAADALHAGWAELATTPGFLSLSTFASLDGERLLNYAQWTDDEAHREFMRVDRPELVAKIDAAVPGIERPGVKRFRLHRSVDFGLDSAPGCVVVIQFETDGDEWAERLVDEVVARQDKQPFGASYAHFHISKDGDRMLNYVGFRDAEAHETAVNSPAMTKPGGIFEAIGAMSGVTGLGFKRYDLRRGLANPEVTTPAGRTGTR</sequence>
<dbReference type="SUPFAM" id="SSF54909">
    <property type="entry name" value="Dimeric alpha+beta barrel"/>
    <property type="match status" value="2"/>
</dbReference>
<protein>
    <submittedName>
        <fullName evidence="1">Antibiotic biosynthesis monooxygenase</fullName>
    </submittedName>
</protein>
<accession>D3Q2M8</accession>
<dbReference type="OrthoDB" id="1493813at2"/>
<dbReference type="Proteomes" id="UP000000844">
    <property type="component" value="Chromosome"/>
</dbReference>
<reference evidence="1 2" key="1">
    <citation type="journal article" date="2009" name="Stand. Genomic Sci.">
        <title>Complete genome sequence of Stackebrandtia nassauensis type strain (LLR-40K-21).</title>
        <authorList>
            <person name="Munk C."/>
            <person name="Lapidus A."/>
            <person name="Copeland A."/>
            <person name="Jando M."/>
            <person name="Mayilraj S."/>
            <person name="Glavina Del Rio T."/>
            <person name="Nolan M."/>
            <person name="Chen F."/>
            <person name="Lucas S."/>
            <person name="Tice H."/>
            <person name="Cheng J.F."/>
            <person name="Han C."/>
            <person name="Detter J.C."/>
            <person name="Bruce D."/>
            <person name="Goodwin L."/>
            <person name="Chain P."/>
            <person name="Pitluck S."/>
            <person name="Goker M."/>
            <person name="Ovchinikova G."/>
            <person name="Pati A."/>
            <person name="Ivanova N."/>
            <person name="Mavromatis K."/>
            <person name="Chen A."/>
            <person name="Palaniappan K."/>
            <person name="Land M."/>
            <person name="Hauser L."/>
            <person name="Chang Y.J."/>
            <person name="Jeffries C.D."/>
            <person name="Bristow J."/>
            <person name="Eisen J.A."/>
            <person name="Markowitz V."/>
            <person name="Hugenholtz P."/>
            <person name="Kyrpides N.C."/>
            <person name="Klenk H.P."/>
        </authorList>
    </citation>
    <scope>NUCLEOTIDE SEQUENCE [LARGE SCALE GENOMIC DNA]</scope>
    <source>
        <strain evidence="2">DSM 44728 / CIP 108903 / NRRL B-16338 / NBRC 102104 / LLR-40K-21</strain>
    </source>
</reference>
<evidence type="ECO:0000313" key="2">
    <source>
        <dbReference type="Proteomes" id="UP000000844"/>
    </source>
</evidence>
<evidence type="ECO:0000313" key="1">
    <source>
        <dbReference type="EMBL" id="ADD45779.1"/>
    </source>
</evidence>
<keyword evidence="2" id="KW-1185">Reference proteome</keyword>
<keyword evidence="1" id="KW-0560">Oxidoreductase</keyword>
<gene>
    <name evidence="1" type="ordered locus">Snas_6156</name>
</gene>
<dbReference type="InterPro" id="IPR011008">
    <property type="entry name" value="Dimeric_a/b-barrel"/>
</dbReference>
<organism evidence="1 2">
    <name type="scientific">Stackebrandtia nassauensis (strain DSM 44728 / CIP 108903 / NRRL B-16338 / NBRC 102104 / LLR-40K-21)</name>
    <dbReference type="NCBI Taxonomy" id="446470"/>
    <lineage>
        <taxon>Bacteria</taxon>
        <taxon>Bacillati</taxon>
        <taxon>Actinomycetota</taxon>
        <taxon>Actinomycetes</taxon>
        <taxon>Glycomycetales</taxon>
        <taxon>Glycomycetaceae</taxon>
        <taxon>Stackebrandtia</taxon>
    </lineage>
</organism>
<dbReference type="GO" id="GO:0004497">
    <property type="term" value="F:monooxygenase activity"/>
    <property type="evidence" value="ECO:0007669"/>
    <property type="project" value="UniProtKB-KW"/>
</dbReference>
<name>D3Q2M8_STANL</name>
<dbReference type="KEGG" id="sna:Snas_6156"/>
<proteinExistence type="predicted"/>
<dbReference type="HOGENOM" id="CLU_097567_0_0_11"/>
<dbReference type="AlphaFoldDB" id="D3Q2M8"/>
<dbReference type="eggNOG" id="ENOG5033XY6">
    <property type="taxonomic scope" value="Bacteria"/>
</dbReference>
<dbReference type="EMBL" id="CP001778">
    <property type="protein sequence ID" value="ADD45779.1"/>
    <property type="molecule type" value="Genomic_DNA"/>
</dbReference>
<dbReference type="RefSeq" id="WP_013021350.1">
    <property type="nucleotide sequence ID" value="NC_013947.1"/>
</dbReference>